<protein>
    <submittedName>
        <fullName evidence="1">Uncharacterized protein</fullName>
    </submittedName>
</protein>
<evidence type="ECO:0000313" key="1">
    <source>
        <dbReference type="EMBL" id="KAI0038838.1"/>
    </source>
</evidence>
<gene>
    <name evidence="1" type="ORF">FA95DRAFT_1613065</name>
</gene>
<reference evidence="1" key="2">
    <citation type="journal article" date="2022" name="New Phytol.">
        <title>Evolutionary transition to the ectomycorrhizal habit in the genomes of a hyperdiverse lineage of mushroom-forming fungi.</title>
        <authorList>
            <person name="Looney B."/>
            <person name="Miyauchi S."/>
            <person name="Morin E."/>
            <person name="Drula E."/>
            <person name="Courty P.E."/>
            <person name="Kohler A."/>
            <person name="Kuo A."/>
            <person name="LaButti K."/>
            <person name="Pangilinan J."/>
            <person name="Lipzen A."/>
            <person name="Riley R."/>
            <person name="Andreopoulos W."/>
            <person name="He G."/>
            <person name="Johnson J."/>
            <person name="Nolan M."/>
            <person name="Tritt A."/>
            <person name="Barry K.W."/>
            <person name="Grigoriev I.V."/>
            <person name="Nagy L.G."/>
            <person name="Hibbett D."/>
            <person name="Henrissat B."/>
            <person name="Matheny P.B."/>
            <person name="Labbe J."/>
            <person name="Martin F.M."/>
        </authorList>
    </citation>
    <scope>NUCLEOTIDE SEQUENCE</scope>
    <source>
        <strain evidence="1">FP105234-sp</strain>
    </source>
</reference>
<organism evidence="1 2">
    <name type="scientific">Auriscalpium vulgare</name>
    <dbReference type="NCBI Taxonomy" id="40419"/>
    <lineage>
        <taxon>Eukaryota</taxon>
        <taxon>Fungi</taxon>
        <taxon>Dikarya</taxon>
        <taxon>Basidiomycota</taxon>
        <taxon>Agaricomycotina</taxon>
        <taxon>Agaricomycetes</taxon>
        <taxon>Russulales</taxon>
        <taxon>Auriscalpiaceae</taxon>
        <taxon>Auriscalpium</taxon>
    </lineage>
</organism>
<sequence>MRPPASCVVCRLHFCSASHAHFHEPGGFRRNYVLLQSNGAPQDDRRVLRNFIDFLYILGHFAGGDLEEIDEGDEEEEDEEAAYGSPSIHARRHFTLEGQEDGRGPSVHIDTAGLPLSMPTDTEHTPLLDRAKSRSLSRRRRGSVAHGDATVHGSGNSDVVYVTPPRAEGGFRGHIMRRVQKLRMISTSASALHAAARELRRLQAPLLQCQGGFRRNYVLLQFNGAPQDDRRVLRNFIDFLLEETWKKLTKGTRRKRTRKLHMGLRRFTLDALLHWRVKKTTRVYLSTLILQDYRYQCPQIPSTHRYWTAPNRGRFRGAGAAALLTGTPLYMGQAILMNLQAFVVGVTHCATYILVPYLIVMEVVVFLTLALIRNLAKLSTTALVADAFILMYIFSSEFAIIAQRGIAKVDLFNPKGFPLLIGTAVFSFEGIGLVCVLRMTQECVMSSFSSYADIKTVVLVSSLVDSTSSLTQAVQFLYSLAIMLS</sequence>
<reference evidence="1" key="1">
    <citation type="submission" date="2021-02" db="EMBL/GenBank/DDBJ databases">
        <authorList>
            <consortium name="DOE Joint Genome Institute"/>
            <person name="Ahrendt S."/>
            <person name="Looney B.P."/>
            <person name="Miyauchi S."/>
            <person name="Morin E."/>
            <person name="Drula E."/>
            <person name="Courty P.E."/>
            <person name="Chicoki N."/>
            <person name="Fauchery L."/>
            <person name="Kohler A."/>
            <person name="Kuo A."/>
            <person name="Labutti K."/>
            <person name="Pangilinan J."/>
            <person name="Lipzen A."/>
            <person name="Riley R."/>
            <person name="Andreopoulos W."/>
            <person name="He G."/>
            <person name="Johnson J."/>
            <person name="Barry K.W."/>
            <person name="Grigoriev I.V."/>
            <person name="Nagy L."/>
            <person name="Hibbett D."/>
            <person name="Henrissat B."/>
            <person name="Matheny P.B."/>
            <person name="Labbe J."/>
            <person name="Martin F."/>
        </authorList>
    </citation>
    <scope>NUCLEOTIDE SEQUENCE</scope>
    <source>
        <strain evidence="1">FP105234-sp</strain>
    </source>
</reference>
<dbReference type="EMBL" id="MU276402">
    <property type="protein sequence ID" value="KAI0038838.1"/>
    <property type="molecule type" value="Genomic_DNA"/>
</dbReference>
<comment type="caution">
    <text evidence="1">The sequence shown here is derived from an EMBL/GenBank/DDBJ whole genome shotgun (WGS) entry which is preliminary data.</text>
</comment>
<proteinExistence type="predicted"/>
<name>A0ACB8R4B8_9AGAM</name>
<dbReference type="Proteomes" id="UP000814033">
    <property type="component" value="Unassembled WGS sequence"/>
</dbReference>
<accession>A0ACB8R4B8</accession>
<evidence type="ECO:0000313" key="2">
    <source>
        <dbReference type="Proteomes" id="UP000814033"/>
    </source>
</evidence>
<feature type="non-terminal residue" evidence="1">
    <location>
        <position position="485"/>
    </location>
</feature>
<keyword evidence="2" id="KW-1185">Reference proteome</keyword>